<dbReference type="InterPro" id="IPR013783">
    <property type="entry name" value="Ig-like_fold"/>
</dbReference>
<proteinExistence type="predicted"/>
<dbReference type="InterPro" id="IPR036116">
    <property type="entry name" value="FN3_sf"/>
</dbReference>
<feature type="coiled-coil region" evidence="1">
    <location>
        <begin position="34"/>
        <end position="68"/>
    </location>
</feature>
<dbReference type="PROSITE" id="PS50853">
    <property type="entry name" value="FN3"/>
    <property type="match status" value="1"/>
</dbReference>
<sequence length="411" mass="45288">MEDPDKSNINGGNTCGKFREEYRKHVQNQVSRDLADTLNMLNHHKGELAKLQDQLQQARLQVIQSAGETEENINSTFKSLLINVNRMITERHHQLLDEVKQVEVEALGPLDECGQLLSDRLKDCTNRLEQGNRLQQSTGTKAKESVIRFQEETSQLNRLPDVPELCAVPCVSVEFPSEPTLEESLQNLIQGAGKVSRIGPVQITHINERPGALLVAWEEVDEDVGDDSIEFCLQCSNTGAMNPETAKFHTVYKGPDFSFLLRNLQAGERYLLRAALRREGSSSWSTWSLPQYAQTSIPHYKWAKVDGWSVADDGRLATKSSADSDILLSHGPLLGPGSSVLFKVLGSGDSCSDEGIGLSCRPVKGTEQLLLPGVLFLNAQGSLVEESISKILKSHILASVKGLSFPSKQST</sequence>
<dbReference type="Gene3D" id="2.60.40.10">
    <property type="entry name" value="Immunoglobulins"/>
    <property type="match status" value="1"/>
</dbReference>
<organism evidence="3 4">
    <name type="scientific">Meganyctiphanes norvegica</name>
    <name type="common">Northern krill</name>
    <name type="synonym">Thysanopoda norvegica</name>
    <dbReference type="NCBI Taxonomy" id="48144"/>
    <lineage>
        <taxon>Eukaryota</taxon>
        <taxon>Metazoa</taxon>
        <taxon>Ecdysozoa</taxon>
        <taxon>Arthropoda</taxon>
        <taxon>Crustacea</taxon>
        <taxon>Multicrustacea</taxon>
        <taxon>Malacostraca</taxon>
        <taxon>Eumalacostraca</taxon>
        <taxon>Eucarida</taxon>
        <taxon>Euphausiacea</taxon>
        <taxon>Euphausiidae</taxon>
        <taxon>Meganyctiphanes</taxon>
    </lineage>
</organism>
<dbReference type="InterPro" id="IPR003961">
    <property type="entry name" value="FN3_dom"/>
</dbReference>
<keyword evidence="1" id="KW-0175">Coiled coil</keyword>
<dbReference type="SUPFAM" id="SSF49265">
    <property type="entry name" value="Fibronectin type III"/>
    <property type="match status" value="1"/>
</dbReference>
<comment type="caution">
    <text evidence="3">The sequence shown here is derived from an EMBL/GenBank/DDBJ whole genome shotgun (WGS) entry which is preliminary data.</text>
</comment>
<evidence type="ECO:0000256" key="1">
    <source>
        <dbReference type="SAM" id="Coils"/>
    </source>
</evidence>
<dbReference type="Proteomes" id="UP001497623">
    <property type="component" value="Unassembled WGS sequence"/>
</dbReference>
<feature type="domain" description="Fibronectin type-III" evidence="2">
    <location>
        <begin position="197"/>
        <end position="298"/>
    </location>
</feature>
<keyword evidence="4" id="KW-1185">Reference proteome</keyword>
<evidence type="ECO:0000313" key="3">
    <source>
        <dbReference type="EMBL" id="CAL4179828.1"/>
    </source>
</evidence>
<dbReference type="AlphaFoldDB" id="A0AAV2SG26"/>
<accession>A0AAV2SG26</accession>
<name>A0AAV2SG26_MEGNR</name>
<feature type="non-terminal residue" evidence="3">
    <location>
        <position position="411"/>
    </location>
</feature>
<reference evidence="3 4" key="1">
    <citation type="submission" date="2024-05" db="EMBL/GenBank/DDBJ databases">
        <authorList>
            <person name="Wallberg A."/>
        </authorList>
    </citation>
    <scope>NUCLEOTIDE SEQUENCE [LARGE SCALE GENOMIC DNA]</scope>
</reference>
<evidence type="ECO:0000259" key="2">
    <source>
        <dbReference type="PROSITE" id="PS50853"/>
    </source>
</evidence>
<dbReference type="EMBL" id="CAXKWB010057762">
    <property type="protein sequence ID" value="CAL4179828.1"/>
    <property type="molecule type" value="Genomic_DNA"/>
</dbReference>
<evidence type="ECO:0000313" key="4">
    <source>
        <dbReference type="Proteomes" id="UP001497623"/>
    </source>
</evidence>
<gene>
    <name evidence="3" type="ORF">MNOR_LOCUS35230</name>
</gene>
<protein>
    <recommendedName>
        <fullName evidence="2">Fibronectin type-III domain-containing protein</fullName>
    </recommendedName>
</protein>